<keyword evidence="3" id="KW-1185">Reference proteome</keyword>
<feature type="non-terminal residue" evidence="2">
    <location>
        <position position="108"/>
    </location>
</feature>
<organism evidence="2 3">
    <name type="scientific">Quercus suber</name>
    <name type="common">Cork oak</name>
    <dbReference type="NCBI Taxonomy" id="58331"/>
    <lineage>
        <taxon>Eukaryota</taxon>
        <taxon>Viridiplantae</taxon>
        <taxon>Streptophyta</taxon>
        <taxon>Embryophyta</taxon>
        <taxon>Tracheophyta</taxon>
        <taxon>Spermatophyta</taxon>
        <taxon>Magnoliopsida</taxon>
        <taxon>eudicotyledons</taxon>
        <taxon>Gunneridae</taxon>
        <taxon>Pentapetalae</taxon>
        <taxon>rosids</taxon>
        <taxon>fabids</taxon>
        <taxon>Fagales</taxon>
        <taxon>Fagaceae</taxon>
        <taxon>Quercus</taxon>
    </lineage>
</organism>
<gene>
    <name evidence="2" type="primary">PRS2</name>
    <name evidence="2" type="ORF">CFP56_015998</name>
</gene>
<comment type="caution">
    <text evidence="2">The sequence shown here is derived from an EMBL/GenBank/DDBJ whole genome shotgun (WGS) entry which is preliminary data.</text>
</comment>
<evidence type="ECO:0000256" key="1">
    <source>
        <dbReference type="SAM" id="MobiDB-lite"/>
    </source>
</evidence>
<evidence type="ECO:0000313" key="3">
    <source>
        <dbReference type="Proteomes" id="UP000237347"/>
    </source>
</evidence>
<reference evidence="2 3" key="1">
    <citation type="journal article" date="2018" name="Sci. Data">
        <title>The draft genome sequence of cork oak.</title>
        <authorList>
            <person name="Ramos A.M."/>
            <person name="Usie A."/>
            <person name="Barbosa P."/>
            <person name="Barros P.M."/>
            <person name="Capote T."/>
            <person name="Chaves I."/>
            <person name="Simoes F."/>
            <person name="Abreu I."/>
            <person name="Carrasquinho I."/>
            <person name="Faro C."/>
            <person name="Guimaraes J.B."/>
            <person name="Mendonca D."/>
            <person name="Nobrega F."/>
            <person name="Rodrigues L."/>
            <person name="Saibo N.J.M."/>
            <person name="Varela M.C."/>
            <person name="Egas C."/>
            <person name="Matos J."/>
            <person name="Miguel C.M."/>
            <person name="Oliveira M.M."/>
            <person name="Ricardo C.P."/>
            <person name="Goncalves S."/>
        </authorList>
    </citation>
    <scope>NUCLEOTIDE SEQUENCE [LARGE SCALE GENOMIC DNA]</scope>
    <source>
        <strain evidence="3">cv. HL8</strain>
    </source>
</reference>
<feature type="region of interest" description="Disordered" evidence="1">
    <location>
        <begin position="51"/>
        <end position="108"/>
    </location>
</feature>
<feature type="compositionally biased region" description="Low complexity" evidence="1">
    <location>
        <begin position="59"/>
        <end position="77"/>
    </location>
</feature>
<dbReference type="Proteomes" id="UP000237347">
    <property type="component" value="Unassembled WGS sequence"/>
</dbReference>
<dbReference type="AlphaFoldDB" id="A0AAW0KPY6"/>
<evidence type="ECO:0000313" key="2">
    <source>
        <dbReference type="EMBL" id="KAK7841030.1"/>
    </source>
</evidence>
<proteinExistence type="predicted"/>
<name>A0AAW0KPY6_QUESU</name>
<dbReference type="EMBL" id="PKMF04000249">
    <property type="protein sequence ID" value="KAK7841030.1"/>
    <property type="molecule type" value="Genomic_DNA"/>
</dbReference>
<feature type="region of interest" description="Disordered" evidence="1">
    <location>
        <begin position="1"/>
        <end position="20"/>
    </location>
</feature>
<accession>A0AAW0KPY6</accession>
<protein>
    <submittedName>
        <fullName evidence="2">Ribose-phosphate pyrophosphokinase 2</fullName>
    </submittedName>
</protein>
<sequence length="108" mass="11632">MSSLLQHSYCSSSSLTSRSSSKLNFFPISRIPASQNAVRCNLVEPLKYENGKPYTPYLSSSTTTDQATTTTTTTTTTAPSISNAPHSENAHDTRLRIFSGTANPALSQ</sequence>